<organism evidence="2">
    <name type="scientific">marine sediment metagenome</name>
    <dbReference type="NCBI Taxonomy" id="412755"/>
    <lineage>
        <taxon>unclassified sequences</taxon>
        <taxon>metagenomes</taxon>
        <taxon>ecological metagenomes</taxon>
    </lineage>
</organism>
<dbReference type="AlphaFoldDB" id="A0A0F9DP75"/>
<keyword evidence="1" id="KW-0472">Membrane</keyword>
<dbReference type="EMBL" id="LAZR01028114">
    <property type="protein sequence ID" value="KKL63588.1"/>
    <property type="molecule type" value="Genomic_DNA"/>
</dbReference>
<evidence type="ECO:0000256" key="1">
    <source>
        <dbReference type="SAM" id="Phobius"/>
    </source>
</evidence>
<gene>
    <name evidence="2" type="ORF">LCGC14_2173590</name>
</gene>
<keyword evidence="1" id="KW-1133">Transmembrane helix</keyword>
<reference evidence="2" key="1">
    <citation type="journal article" date="2015" name="Nature">
        <title>Complex archaea that bridge the gap between prokaryotes and eukaryotes.</title>
        <authorList>
            <person name="Spang A."/>
            <person name="Saw J.H."/>
            <person name="Jorgensen S.L."/>
            <person name="Zaremba-Niedzwiedzka K."/>
            <person name="Martijn J."/>
            <person name="Lind A.E."/>
            <person name="van Eijk R."/>
            <person name="Schleper C."/>
            <person name="Guy L."/>
            <person name="Ettema T.J."/>
        </authorList>
    </citation>
    <scope>NUCLEOTIDE SEQUENCE</scope>
</reference>
<dbReference type="Gene3D" id="2.102.10.10">
    <property type="entry name" value="Rieske [2Fe-2S] iron-sulphur domain"/>
    <property type="match status" value="1"/>
</dbReference>
<keyword evidence="1" id="KW-0812">Transmembrane</keyword>
<accession>A0A0F9DP75</accession>
<proteinExistence type="predicted"/>
<feature type="transmembrane region" description="Helical" evidence="1">
    <location>
        <begin position="27"/>
        <end position="48"/>
    </location>
</feature>
<dbReference type="InterPro" id="IPR036922">
    <property type="entry name" value="Rieske_2Fe-2S_sf"/>
</dbReference>
<comment type="caution">
    <text evidence="2">The sequence shown here is derived from an EMBL/GenBank/DDBJ whole genome shotgun (WGS) entry which is preliminary data.</text>
</comment>
<sequence length="195" mass="22225">MPNNPFGKARMRDIQMLDGNNMSRKQFLSRCVVGTIIIGFLLLTYPFLASWNPNPRSEIVKDINVAELPVGGKVFFNWRGKPAVLYKPTNEMVNYLVSLNEVANGPDYSTDDIPEFFVYTLVSTYLGCGLFDIEGNNNWSYKYVGYVDPCHRGFWDYAGRLLPKVHAGEGLNDLEVITSYVYISDSVIRFEFESF</sequence>
<name>A0A0F9DP75_9ZZZZ</name>
<evidence type="ECO:0000313" key="2">
    <source>
        <dbReference type="EMBL" id="KKL63588.1"/>
    </source>
</evidence>
<dbReference type="GO" id="GO:0051537">
    <property type="term" value="F:2 iron, 2 sulfur cluster binding"/>
    <property type="evidence" value="ECO:0007669"/>
    <property type="project" value="InterPro"/>
</dbReference>
<dbReference type="SUPFAM" id="SSF50022">
    <property type="entry name" value="ISP domain"/>
    <property type="match status" value="1"/>
</dbReference>
<protein>
    <recommendedName>
        <fullName evidence="3">Rieske domain-containing protein</fullName>
    </recommendedName>
</protein>
<evidence type="ECO:0008006" key="3">
    <source>
        <dbReference type="Google" id="ProtNLM"/>
    </source>
</evidence>